<organism evidence="3 4">
    <name type="scientific">Hyaloscypha variabilis (strain UAMH 11265 / GT02V1 / F)</name>
    <name type="common">Meliniomyces variabilis</name>
    <dbReference type="NCBI Taxonomy" id="1149755"/>
    <lineage>
        <taxon>Eukaryota</taxon>
        <taxon>Fungi</taxon>
        <taxon>Dikarya</taxon>
        <taxon>Ascomycota</taxon>
        <taxon>Pezizomycotina</taxon>
        <taxon>Leotiomycetes</taxon>
        <taxon>Helotiales</taxon>
        <taxon>Hyaloscyphaceae</taxon>
        <taxon>Hyaloscypha</taxon>
        <taxon>Hyaloscypha variabilis</taxon>
    </lineage>
</organism>
<feature type="non-terminal residue" evidence="3">
    <location>
        <position position="1"/>
    </location>
</feature>
<dbReference type="EMBL" id="KZ613946">
    <property type="protein sequence ID" value="PMD39599.1"/>
    <property type="molecule type" value="Genomic_DNA"/>
</dbReference>
<evidence type="ECO:0000313" key="3">
    <source>
        <dbReference type="EMBL" id="PMD39599.1"/>
    </source>
</evidence>
<feature type="non-terminal residue" evidence="3">
    <location>
        <position position="217"/>
    </location>
</feature>
<proteinExistence type="predicted"/>
<evidence type="ECO:0000256" key="2">
    <source>
        <dbReference type="SAM" id="Phobius"/>
    </source>
</evidence>
<feature type="transmembrane region" description="Helical" evidence="2">
    <location>
        <begin position="85"/>
        <end position="104"/>
    </location>
</feature>
<name>A0A2J6RM81_HYAVF</name>
<dbReference type="OrthoDB" id="3344043at2759"/>
<keyword evidence="2" id="KW-0812">Transmembrane</keyword>
<dbReference type="AlphaFoldDB" id="A0A2J6RM81"/>
<keyword evidence="2" id="KW-0472">Membrane</keyword>
<sequence length="217" mass="23597">ITPLDNLDLAKAVYQATLYNFDPLFAGGAAMTAMANDIDSALENWIDTWHQGYLALAAIATTEGDNIDQQQRFSRLVARIPKAPLFPLGILLVLSILFNSFILFKSLWKTNLGKTHPKQMIISIAGLAATSFDSKVASTGDVVSDKWNLFEESKEDSPSTRIGISENSAGGHHFVAFVAQGDSEKDNDQGGSRSREDQRGRKLSRCSVVATETVSSD</sequence>
<accession>A0A2J6RM81</accession>
<evidence type="ECO:0000313" key="4">
    <source>
        <dbReference type="Proteomes" id="UP000235786"/>
    </source>
</evidence>
<reference evidence="3 4" key="1">
    <citation type="submission" date="2016-04" db="EMBL/GenBank/DDBJ databases">
        <title>A degradative enzymes factory behind the ericoid mycorrhizal symbiosis.</title>
        <authorList>
            <consortium name="DOE Joint Genome Institute"/>
            <person name="Martino E."/>
            <person name="Morin E."/>
            <person name="Grelet G."/>
            <person name="Kuo A."/>
            <person name="Kohler A."/>
            <person name="Daghino S."/>
            <person name="Barry K."/>
            <person name="Choi C."/>
            <person name="Cichocki N."/>
            <person name="Clum A."/>
            <person name="Copeland A."/>
            <person name="Hainaut M."/>
            <person name="Haridas S."/>
            <person name="Labutti K."/>
            <person name="Lindquist E."/>
            <person name="Lipzen A."/>
            <person name="Khouja H.-R."/>
            <person name="Murat C."/>
            <person name="Ohm R."/>
            <person name="Olson A."/>
            <person name="Spatafora J."/>
            <person name="Veneault-Fourrey C."/>
            <person name="Henrissat B."/>
            <person name="Grigoriev I."/>
            <person name="Martin F."/>
            <person name="Perotto S."/>
        </authorList>
    </citation>
    <scope>NUCLEOTIDE SEQUENCE [LARGE SCALE GENOMIC DNA]</scope>
    <source>
        <strain evidence="3 4">F</strain>
    </source>
</reference>
<gene>
    <name evidence="3" type="ORF">L207DRAFT_407934</name>
</gene>
<protein>
    <submittedName>
        <fullName evidence="3">Uncharacterized protein</fullName>
    </submittedName>
</protein>
<feature type="compositionally biased region" description="Basic and acidic residues" evidence="1">
    <location>
        <begin position="182"/>
        <end position="200"/>
    </location>
</feature>
<keyword evidence="4" id="KW-1185">Reference proteome</keyword>
<keyword evidence="2" id="KW-1133">Transmembrane helix</keyword>
<evidence type="ECO:0000256" key="1">
    <source>
        <dbReference type="SAM" id="MobiDB-lite"/>
    </source>
</evidence>
<feature type="region of interest" description="Disordered" evidence="1">
    <location>
        <begin position="181"/>
        <end position="217"/>
    </location>
</feature>
<dbReference type="Proteomes" id="UP000235786">
    <property type="component" value="Unassembled WGS sequence"/>
</dbReference>